<dbReference type="GO" id="GO:0003700">
    <property type="term" value="F:DNA-binding transcription factor activity"/>
    <property type="evidence" value="ECO:0007669"/>
    <property type="project" value="InterPro"/>
</dbReference>
<dbReference type="FunFam" id="1.10.10.10:FF:000001">
    <property type="entry name" value="LysR family transcriptional regulator"/>
    <property type="match status" value="1"/>
</dbReference>
<protein>
    <submittedName>
        <fullName evidence="7">LysR family glycine cleavage system transcriptional activator</fullName>
    </submittedName>
</protein>
<evidence type="ECO:0000256" key="3">
    <source>
        <dbReference type="ARBA" id="ARBA00023125"/>
    </source>
</evidence>
<evidence type="ECO:0000313" key="7">
    <source>
        <dbReference type="EMBL" id="TDU28021.1"/>
    </source>
</evidence>
<accession>A0A4S3K6R3</accession>
<dbReference type="PANTHER" id="PTHR30537">
    <property type="entry name" value="HTH-TYPE TRANSCRIPTIONAL REGULATOR"/>
    <property type="match status" value="1"/>
</dbReference>
<dbReference type="RefSeq" id="WP_133881612.1">
    <property type="nucleotide sequence ID" value="NZ_MWIN01000010.1"/>
</dbReference>
<dbReference type="InterPro" id="IPR036388">
    <property type="entry name" value="WH-like_DNA-bd_sf"/>
</dbReference>
<dbReference type="InterPro" id="IPR058163">
    <property type="entry name" value="LysR-type_TF_proteobact-type"/>
</dbReference>
<organism evidence="7 8">
    <name type="scientific">Panacagrimonas perspica</name>
    <dbReference type="NCBI Taxonomy" id="381431"/>
    <lineage>
        <taxon>Bacteria</taxon>
        <taxon>Pseudomonadati</taxon>
        <taxon>Pseudomonadota</taxon>
        <taxon>Gammaproteobacteria</taxon>
        <taxon>Nevskiales</taxon>
        <taxon>Nevskiaceae</taxon>
        <taxon>Panacagrimonas</taxon>
    </lineage>
</organism>
<evidence type="ECO:0000259" key="6">
    <source>
        <dbReference type="PROSITE" id="PS50931"/>
    </source>
</evidence>
<keyword evidence="4" id="KW-0804">Transcription</keyword>
<dbReference type="SUPFAM" id="SSF46785">
    <property type="entry name" value="Winged helix' DNA-binding domain"/>
    <property type="match status" value="1"/>
</dbReference>
<comment type="similarity">
    <text evidence="1">Belongs to the LysR transcriptional regulatory family.</text>
</comment>
<evidence type="ECO:0000256" key="1">
    <source>
        <dbReference type="ARBA" id="ARBA00009437"/>
    </source>
</evidence>
<dbReference type="FunFam" id="3.40.190.10:FF:000017">
    <property type="entry name" value="Glycine cleavage system transcriptional activator"/>
    <property type="match status" value="1"/>
</dbReference>
<keyword evidence="8" id="KW-1185">Reference proteome</keyword>
<keyword evidence="3" id="KW-0238">DNA-binding</keyword>
<evidence type="ECO:0000313" key="8">
    <source>
        <dbReference type="Proteomes" id="UP000295341"/>
    </source>
</evidence>
<evidence type="ECO:0000256" key="2">
    <source>
        <dbReference type="ARBA" id="ARBA00023015"/>
    </source>
</evidence>
<dbReference type="PANTHER" id="PTHR30537:SF26">
    <property type="entry name" value="GLYCINE CLEAVAGE SYSTEM TRANSCRIPTIONAL ACTIVATOR"/>
    <property type="match status" value="1"/>
</dbReference>
<dbReference type="GO" id="GO:0043565">
    <property type="term" value="F:sequence-specific DNA binding"/>
    <property type="evidence" value="ECO:0007669"/>
    <property type="project" value="TreeGrafter"/>
</dbReference>
<keyword evidence="2" id="KW-0805">Transcription regulation</keyword>
<dbReference type="OrthoDB" id="6787458at2"/>
<proteinExistence type="inferred from homology"/>
<dbReference type="PROSITE" id="PS50931">
    <property type="entry name" value="HTH_LYSR"/>
    <property type="match status" value="1"/>
</dbReference>
<evidence type="ECO:0000256" key="4">
    <source>
        <dbReference type="ARBA" id="ARBA00023163"/>
    </source>
</evidence>
<dbReference type="InterPro" id="IPR000847">
    <property type="entry name" value="LysR_HTH_N"/>
</dbReference>
<dbReference type="InterPro" id="IPR036390">
    <property type="entry name" value="WH_DNA-bd_sf"/>
</dbReference>
<dbReference type="InterPro" id="IPR005119">
    <property type="entry name" value="LysR_subst-bd"/>
</dbReference>
<dbReference type="CDD" id="cd08432">
    <property type="entry name" value="PBP2_GcdR_TrpI_HvrB_AmpR_like"/>
    <property type="match status" value="1"/>
</dbReference>
<gene>
    <name evidence="7" type="ORF">DFR24_2380</name>
</gene>
<feature type="region of interest" description="Disordered" evidence="5">
    <location>
        <begin position="309"/>
        <end position="330"/>
    </location>
</feature>
<dbReference type="Gene3D" id="1.10.10.10">
    <property type="entry name" value="Winged helix-like DNA-binding domain superfamily/Winged helix DNA-binding domain"/>
    <property type="match status" value="1"/>
</dbReference>
<dbReference type="AlphaFoldDB" id="A0A4S3K6R3"/>
<dbReference type="Pfam" id="PF00126">
    <property type="entry name" value="HTH_1"/>
    <property type="match status" value="1"/>
</dbReference>
<feature type="compositionally biased region" description="Basic and acidic residues" evidence="5">
    <location>
        <begin position="309"/>
        <end position="322"/>
    </location>
</feature>
<dbReference type="GO" id="GO:0006351">
    <property type="term" value="P:DNA-templated transcription"/>
    <property type="evidence" value="ECO:0007669"/>
    <property type="project" value="TreeGrafter"/>
</dbReference>
<dbReference type="Proteomes" id="UP000295341">
    <property type="component" value="Unassembled WGS sequence"/>
</dbReference>
<reference evidence="7 8" key="1">
    <citation type="submission" date="2019-03" db="EMBL/GenBank/DDBJ databases">
        <title>Genomic Encyclopedia of Type Strains, Phase IV (KMG-IV): sequencing the most valuable type-strain genomes for metagenomic binning, comparative biology and taxonomic classification.</title>
        <authorList>
            <person name="Goeker M."/>
        </authorList>
    </citation>
    <scope>NUCLEOTIDE SEQUENCE [LARGE SCALE GENOMIC DNA]</scope>
    <source>
        <strain evidence="7 8">DSM 26377</strain>
    </source>
</reference>
<name>A0A4S3K6R3_9GAMM</name>
<comment type="caution">
    <text evidence="7">The sequence shown here is derived from an EMBL/GenBank/DDBJ whole genome shotgun (WGS) entry which is preliminary data.</text>
</comment>
<dbReference type="SUPFAM" id="SSF53850">
    <property type="entry name" value="Periplasmic binding protein-like II"/>
    <property type="match status" value="1"/>
</dbReference>
<dbReference type="Pfam" id="PF03466">
    <property type="entry name" value="LysR_substrate"/>
    <property type="match status" value="1"/>
</dbReference>
<feature type="domain" description="HTH lysR-type" evidence="6">
    <location>
        <begin position="4"/>
        <end position="61"/>
    </location>
</feature>
<dbReference type="EMBL" id="SOBT01000009">
    <property type="protein sequence ID" value="TDU28021.1"/>
    <property type="molecule type" value="Genomic_DNA"/>
</dbReference>
<sequence>MRLPPLNSLRAFEAAARHRSLRKAAAELHVTPAAISHQIKSLERSLETLVFKRLPQHIELTAAGEALLPRLTEAFEQMSEAVAAVRRLKHSGQVTVAAPPALASKWLAPRLHRFAALYPDIDLHITAESTLIDTVREDSGEGGNLMENADLAIRSGHGEYEGYVVDPLFRIYATPMCSPRLLAGANPLRTPQDLRHHTLLHHETGLDQTDSERPNWAAWLKAARVEGVNARRGPTFNQVQMAMEAAADGLGVVLGIPVVAAADLESGRLVMPFQLSLPIAASYYLIHAEKAAREPSVAAMRDWLLSEASGERWADPPSERSPDLPAPHTD</sequence>
<dbReference type="NCBIfam" id="NF008352">
    <property type="entry name" value="PRK11139.1"/>
    <property type="match status" value="1"/>
</dbReference>
<evidence type="ECO:0000256" key="5">
    <source>
        <dbReference type="SAM" id="MobiDB-lite"/>
    </source>
</evidence>
<dbReference type="Gene3D" id="3.40.190.10">
    <property type="entry name" value="Periplasmic binding protein-like II"/>
    <property type="match status" value="2"/>
</dbReference>